<dbReference type="AlphaFoldDB" id="A0A1H5SXE9"/>
<dbReference type="SUPFAM" id="SSF53335">
    <property type="entry name" value="S-adenosyl-L-methionine-dependent methyltransferases"/>
    <property type="match status" value="1"/>
</dbReference>
<dbReference type="InterPro" id="IPR041698">
    <property type="entry name" value="Methyltransf_25"/>
</dbReference>
<evidence type="ECO:0000313" key="4">
    <source>
        <dbReference type="Proteomes" id="UP000185739"/>
    </source>
</evidence>
<proteinExistence type="predicted"/>
<reference evidence="3 4" key="1">
    <citation type="submission" date="2016-12" db="EMBL/GenBank/DDBJ databases">
        <title>Complete genome sequence of Thauera chlorobenzoica, a Betaproteobacterium degrading haloaromatics anaerobically to CO2 and halides.</title>
        <authorList>
            <person name="Goris T."/>
            <person name="Mergelsberg M."/>
            <person name="Boll M."/>
        </authorList>
    </citation>
    <scope>NUCLEOTIDE SEQUENCE [LARGE SCALE GENOMIC DNA]</scope>
    <source>
        <strain evidence="3 4">3CB1</strain>
    </source>
</reference>
<protein>
    <submittedName>
        <fullName evidence="3">SAM-dependent methyltransferase</fullName>
    </submittedName>
</protein>
<dbReference type="STRING" id="96773.Tchl_1213"/>
<sequence length="234" mass="26574">MPMKHAPVDLAFSHKYDRAHAAQYLAKHQDGLTRRISHLRDVQLARRALAQAGHPQRVLDLPCGAGRFWPLLAERPDREILAADNSESMLETALANQPADIVRRVQAFRTSAFAIDLPDGAVDCIFCMRLLHHISDSAHRLTMLKEFHRVTRDTVILSLWVDGNYKAWKRARLERRRAAAGKTGSNANRFVVSRSVIEDEFVRAGFGIVGRHDFLPGYAMWRVYVLRRAAPSCR</sequence>
<dbReference type="PANTHER" id="PTHR43861:SF1">
    <property type="entry name" value="TRANS-ACONITATE 2-METHYLTRANSFERASE"/>
    <property type="match status" value="1"/>
</dbReference>
<gene>
    <name evidence="3" type="ORF">Tchl_1213</name>
</gene>
<dbReference type="GO" id="GO:0032259">
    <property type="term" value="P:methylation"/>
    <property type="evidence" value="ECO:0007669"/>
    <property type="project" value="UniProtKB-KW"/>
</dbReference>
<keyword evidence="2 3" id="KW-0808">Transferase</keyword>
<organism evidence="3 4">
    <name type="scientific">Thauera chlorobenzoica</name>
    <dbReference type="NCBI Taxonomy" id="96773"/>
    <lineage>
        <taxon>Bacteria</taxon>
        <taxon>Pseudomonadati</taxon>
        <taxon>Pseudomonadota</taxon>
        <taxon>Betaproteobacteria</taxon>
        <taxon>Rhodocyclales</taxon>
        <taxon>Zoogloeaceae</taxon>
        <taxon>Thauera</taxon>
    </lineage>
</organism>
<evidence type="ECO:0000256" key="1">
    <source>
        <dbReference type="ARBA" id="ARBA00022603"/>
    </source>
</evidence>
<keyword evidence="1 3" id="KW-0489">Methyltransferase</keyword>
<keyword evidence="4" id="KW-1185">Reference proteome</keyword>
<dbReference type="OrthoDB" id="5608223at2"/>
<accession>A0A1H5SXE9</accession>
<dbReference type="KEGG" id="tcl:Tchl_1213"/>
<dbReference type="Gene3D" id="3.40.50.150">
    <property type="entry name" value="Vaccinia Virus protein VP39"/>
    <property type="match status" value="1"/>
</dbReference>
<name>A0A1H5SXE9_9RHOO</name>
<evidence type="ECO:0000256" key="2">
    <source>
        <dbReference type="ARBA" id="ARBA00022679"/>
    </source>
</evidence>
<dbReference type="EMBL" id="CP018839">
    <property type="protein sequence ID" value="APR04072.1"/>
    <property type="molecule type" value="Genomic_DNA"/>
</dbReference>
<dbReference type="GO" id="GO:0008168">
    <property type="term" value="F:methyltransferase activity"/>
    <property type="evidence" value="ECO:0007669"/>
    <property type="project" value="UniProtKB-KW"/>
</dbReference>
<dbReference type="InterPro" id="IPR029063">
    <property type="entry name" value="SAM-dependent_MTases_sf"/>
</dbReference>
<evidence type="ECO:0000313" key="3">
    <source>
        <dbReference type="EMBL" id="APR04072.1"/>
    </source>
</evidence>
<dbReference type="Pfam" id="PF13649">
    <property type="entry name" value="Methyltransf_25"/>
    <property type="match status" value="1"/>
</dbReference>
<dbReference type="PANTHER" id="PTHR43861">
    <property type="entry name" value="TRANS-ACONITATE 2-METHYLTRANSFERASE-RELATED"/>
    <property type="match status" value="1"/>
</dbReference>
<dbReference type="Proteomes" id="UP000185739">
    <property type="component" value="Chromosome"/>
</dbReference>
<dbReference type="CDD" id="cd02440">
    <property type="entry name" value="AdoMet_MTases"/>
    <property type="match status" value="1"/>
</dbReference>
<dbReference type="RefSeq" id="WP_075147607.1">
    <property type="nucleotide sequence ID" value="NZ_CP018839.1"/>
</dbReference>